<evidence type="ECO:0000313" key="3">
    <source>
        <dbReference type="Proteomes" id="UP000784294"/>
    </source>
</evidence>
<dbReference type="Proteomes" id="UP000784294">
    <property type="component" value="Unassembled WGS sequence"/>
</dbReference>
<proteinExistence type="predicted"/>
<feature type="transmembrane region" description="Helical" evidence="1">
    <location>
        <begin position="12"/>
        <end position="34"/>
    </location>
</feature>
<sequence>MFMTFPRVVTMASGLLILDCLLSVYLIYHVWLILTNQTDYERYRGQQLRRRHHGSISGMAGVELLTGHSEQLDTKYTQFTGSDTKGSAIHPRIIQIDQPTDILSDFSGMDSIRKR</sequence>
<keyword evidence="1" id="KW-0812">Transmembrane</keyword>
<dbReference type="EMBL" id="CAAALY010124516">
    <property type="protein sequence ID" value="VEL31609.1"/>
    <property type="molecule type" value="Genomic_DNA"/>
</dbReference>
<keyword evidence="1" id="KW-0472">Membrane</keyword>
<name>A0A3S5BN93_9PLAT</name>
<evidence type="ECO:0000313" key="2">
    <source>
        <dbReference type="EMBL" id="VEL31609.1"/>
    </source>
</evidence>
<comment type="caution">
    <text evidence="2">The sequence shown here is derived from an EMBL/GenBank/DDBJ whole genome shotgun (WGS) entry which is preliminary data.</text>
</comment>
<keyword evidence="1" id="KW-1133">Transmembrane helix</keyword>
<organism evidence="2 3">
    <name type="scientific">Protopolystoma xenopodis</name>
    <dbReference type="NCBI Taxonomy" id="117903"/>
    <lineage>
        <taxon>Eukaryota</taxon>
        <taxon>Metazoa</taxon>
        <taxon>Spiralia</taxon>
        <taxon>Lophotrochozoa</taxon>
        <taxon>Platyhelminthes</taxon>
        <taxon>Monogenea</taxon>
        <taxon>Polyopisthocotylea</taxon>
        <taxon>Polystomatidea</taxon>
        <taxon>Polystomatidae</taxon>
        <taxon>Protopolystoma</taxon>
    </lineage>
</organism>
<gene>
    <name evidence="2" type="ORF">PXEA_LOCUS25049</name>
</gene>
<feature type="non-terminal residue" evidence="2">
    <location>
        <position position="115"/>
    </location>
</feature>
<evidence type="ECO:0000256" key="1">
    <source>
        <dbReference type="SAM" id="Phobius"/>
    </source>
</evidence>
<dbReference type="AlphaFoldDB" id="A0A3S5BN93"/>
<protein>
    <submittedName>
        <fullName evidence="2">Uncharacterized protein</fullName>
    </submittedName>
</protein>
<keyword evidence="3" id="KW-1185">Reference proteome</keyword>
<dbReference type="OrthoDB" id="331948at2759"/>
<accession>A0A3S5BN93</accession>
<reference evidence="2" key="1">
    <citation type="submission" date="2018-11" db="EMBL/GenBank/DDBJ databases">
        <authorList>
            <consortium name="Pathogen Informatics"/>
        </authorList>
    </citation>
    <scope>NUCLEOTIDE SEQUENCE</scope>
</reference>